<reference evidence="1 2" key="1">
    <citation type="journal article" date="2018" name="MBio">
        <title>Comparative Genomics Reveals the Core Gene Toolbox for the Fungus-Insect Symbiosis.</title>
        <authorList>
            <person name="Wang Y."/>
            <person name="Stata M."/>
            <person name="Wang W."/>
            <person name="Stajich J.E."/>
            <person name="White M.M."/>
            <person name="Moncalvo J.M."/>
        </authorList>
    </citation>
    <scope>NUCLEOTIDE SEQUENCE [LARGE SCALE GENOMIC DNA]</scope>
    <source>
        <strain evidence="1 2">SC-DP-2</strain>
    </source>
</reference>
<sequence length="168" mass="19858">MNSNFSERFTVYKHLATISVEKLNGSTQSSTKRDSCPLAKTVLTTNFVNSLLKSYRNELKMYTSSSTDNLESNELYQPEEDITKIQQYPMDNYSGEREVSEDELNFDYVSEYHDYGHGYERGYDYGYEHNYEYSYESHDQEFSDSESLMLEENWFDYCVDQAMYADQN</sequence>
<organism evidence="1 2">
    <name type="scientific">Smittium megazygosporum</name>
    <dbReference type="NCBI Taxonomy" id="133381"/>
    <lineage>
        <taxon>Eukaryota</taxon>
        <taxon>Fungi</taxon>
        <taxon>Fungi incertae sedis</taxon>
        <taxon>Zoopagomycota</taxon>
        <taxon>Kickxellomycotina</taxon>
        <taxon>Harpellomycetes</taxon>
        <taxon>Harpellales</taxon>
        <taxon>Legeriomycetaceae</taxon>
        <taxon>Smittium</taxon>
    </lineage>
</organism>
<keyword evidence="2" id="KW-1185">Reference proteome</keyword>
<dbReference type="AlphaFoldDB" id="A0A2T9ZKK4"/>
<dbReference type="Proteomes" id="UP000245609">
    <property type="component" value="Unassembled WGS sequence"/>
</dbReference>
<comment type="caution">
    <text evidence="1">The sequence shown here is derived from an EMBL/GenBank/DDBJ whole genome shotgun (WGS) entry which is preliminary data.</text>
</comment>
<name>A0A2T9ZKK4_9FUNG</name>
<evidence type="ECO:0000313" key="2">
    <source>
        <dbReference type="Proteomes" id="UP000245609"/>
    </source>
</evidence>
<gene>
    <name evidence="1" type="ORF">BB560_000340</name>
</gene>
<accession>A0A2T9ZKK4</accession>
<evidence type="ECO:0000313" key="1">
    <source>
        <dbReference type="EMBL" id="PVV05143.1"/>
    </source>
</evidence>
<proteinExistence type="predicted"/>
<protein>
    <submittedName>
        <fullName evidence="1">Uncharacterized protein</fullName>
    </submittedName>
</protein>
<dbReference type="EMBL" id="MBFS01000034">
    <property type="protein sequence ID" value="PVV05143.1"/>
    <property type="molecule type" value="Genomic_DNA"/>
</dbReference>